<dbReference type="Proteomes" id="UP000293874">
    <property type="component" value="Unassembled WGS sequence"/>
</dbReference>
<keyword evidence="2" id="KW-1185">Reference proteome</keyword>
<protein>
    <submittedName>
        <fullName evidence="1">Uncharacterized protein</fullName>
    </submittedName>
</protein>
<sequence>MLLLLMAGIFMQMKPVTPEPGDPESVKKVRWSPSCNAPGASTKIAILCLPE</sequence>
<organism evidence="1 2">
    <name type="scientific">Pseudobacter ginsenosidimutans</name>
    <dbReference type="NCBI Taxonomy" id="661488"/>
    <lineage>
        <taxon>Bacteria</taxon>
        <taxon>Pseudomonadati</taxon>
        <taxon>Bacteroidota</taxon>
        <taxon>Chitinophagia</taxon>
        <taxon>Chitinophagales</taxon>
        <taxon>Chitinophagaceae</taxon>
        <taxon>Pseudobacter</taxon>
    </lineage>
</organism>
<evidence type="ECO:0000313" key="1">
    <source>
        <dbReference type="EMBL" id="RZS72279.1"/>
    </source>
</evidence>
<reference evidence="1 2" key="1">
    <citation type="submission" date="2019-02" db="EMBL/GenBank/DDBJ databases">
        <title>Genomic Encyclopedia of Type Strains, Phase IV (KMG-IV): sequencing the most valuable type-strain genomes for metagenomic binning, comparative biology and taxonomic classification.</title>
        <authorList>
            <person name="Goeker M."/>
        </authorList>
    </citation>
    <scope>NUCLEOTIDE SEQUENCE [LARGE SCALE GENOMIC DNA]</scope>
    <source>
        <strain evidence="1 2">DSM 18116</strain>
    </source>
</reference>
<dbReference type="AlphaFoldDB" id="A0A4Q7MW58"/>
<accession>A0A4Q7MW58</accession>
<proteinExistence type="predicted"/>
<dbReference type="RefSeq" id="WP_158643775.1">
    <property type="nucleotide sequence ID" value="NZ_CP042431.1"/>
</dbReference>
<name>A0A4Q7MW58_9BACT</name>
<comment type="caution">
    <text evidence="1">The sequence shown here is derived from an EMBL/GenBank/DDBJ whole genome shotgun (WGS) entry which is preliminary data.</text>
</comment>
<evidence type="ECO:0000313" key="2">
    <source>
        <dbReference type="Proteomes" id="UP000293874"/>
    </source>
</evidence>
<gene>
    <name evidence="1" type="ORF">EV199_4195</name>
</gene>
<dbReference type="EMBL" id="SGXA01000002">
    <property type="protein sequence ID" value="RZS72279.1"/>
    <property type="molecule type" value="Genomic_DNA"/>
</dbReference>